<dbReference type="InterPro" id="IPR007197">
    <property type="entry name" value="rSAM"/>
</dbReference>
<dbReference type="Pfam" id="PF19864">
    <property type="entry name" value="Radical_SAM_N2"/>
    <property type="match status" value="1"/>
</dbReference>
<name>F0QWR1_VULM7</name>
<evidence type="ECO:0000313" key="3">
    <source>
        <dbReference type="Proteomes" id="UP000007485"/>
    </source>
</evidence>
<accession>F0QWR1</accession>
<dbReference type="Proteomes" id="UP000007485">
    <property type="component" value="Chromosome"/>
</dbReference>
<dbReference type="AlphaFoldDB" id="F0QWR1"/>
<sequence>MIKVAIAYPSSIRVALQSLSVHIIRKLLSEYPNVYADFVFIGNNGQSITKSLKDFDVVIFSVHYELDYPRILKMMEISGINPYSSQRGINDPLIVMGGPTLIANPEPMAPFADIILIGDAEVLIPKFMEHYMEYGKDIEEYVNLTGFYIPSLGKHIVSKAFAKDLSYSIKLIHDTAIELGLSNVKSVFSHSAILEVMRGCPRGCLFCMEGFIGRPVRYANINSIKNIVLRDANKDKKIINGVSLMGLSVTDHPGFKDLMDFLVNNLGLSVSVPSLRVDSLDEDTIKLIVRGGQKVLTIAPESSERLRRALGKGFSDDDIASIVISAMNAGIDHMKLYFMVGLPGETNDDVESIINLLLRLKRLGIKYSLSVNPWIPKPHTPLQWLPMASDDVINSRVKVLEDLRTYIEFSTYNILDAKVQALLSLGDRDVGDLVFEASLTGLDRGSWRRLLRKYENLLNKYVYSWKPLNSELPWSHIRIPGIEEQSLKVLLLRYLKEVNISISIN</sequence>
<dbReference type="eggNOG" id="arCOG01355">
    <property type="taxonomic scope" value="Archaea"/>
</dbReference>
<dbReference type="CDD" id="cd02065">
    <property type="entry name" value="B12-binding_like"/>
    <property type="match status" value="1"/>
</dbReference>
<dbReference type="SMART" id="SM00729">
    <property type="entry name" value="Elp3"/>
    <property type="match status" value="1"/>
</dbReference>
<feature type="domain" description="Radical SAM core" evidence="1">
    <location>
        <begin position="186"/>
        <end position="410"/>
    </location>
</feature>
<dbReference type="InterPro" id="IPR045784">
    <property type="entry name" value="Radical_SAM_N2"/>
</dbReference>
<dbReference type="PROSITE" id="PS51918">
    <property type="entry name" value="RADICAL_SAM"/>
    <property type="match status" value="1"/>
</dbReference>
<dbReference type="EMBL" id="CP002529">
    <property type="protein sequence ID" value="ADY02278.1"/>
    <property type="molecule type" value="Genomic_DNA"/>
</dbReference>
<gene>
    <name evidence="2" type="ordered locus">VMUT_2081</name>
</gene>
<dbReference type="CDD" id="cd01335">
    <property type="entry name" value="Radical_SAM"/>
    <property type="match status" value="1"/>
</dbReference>
<dbReference type="SFLD" id="SFLDG01082">
    <property type="entry name" value="B12-binding_domain_containing"/>
    <property type="match status" value="1"/>
</dbReference>
<dbReference type="PANTHER" id="PTHR42731">
    <property type="entry name" value="SLL1084 PROTEIN"/>
    <property type="match status" value="1"/>
</dbReference>
<dbReference type="STRING" id="985053.VMUT_2081"/>
<protein>
    <submittedName>
        <fullName evidence="2">Radical SAM domain protein</fullName>
    </submittedName>
</protein>
<dbReference type="SFLD" id="SFLDS00029">
    <property type="entry name" value="Radical_SAM"/>
    <property type="match status" value="1"/>
</dbReference>
<dbReference type="HOGENOM" id="CLU_011543_3_3_2"/>
<dbReference type="InterPro" id="IPR023404">
    <property type="entry name" value="rSAM_horseshoe"/>
</dbReference>
<dbReference type="Pfam" id="PF04055">
    <property type="entry name" value="Radical_SAM"/>
    <property type="match status" value="1"/>
</dbReference>
<dbReference type="Gene3D" id="3.80.30.20">
    <property type="entry name" value="tm_1862 like domain"/>
    <property type="match status" value="1"/>
</dbReference>
<reference evidence="2 3" key="1">
    <citation type="journal article" date="2011" name="J. Bacteriol.">
        <title>Complete genome sequence of 'Vulcanisaeta moutnovskia' strain 768-28, a novel member of the hyperthermophilic crenarchaeal genus vulcanisaeta.</title>
        <authorList>
            <person name="Gumerov V.M."/>
            <person name="Mardanov A.V."/>
            <person name="Beletsky A.V."/>
            <person name="Prokofeva M.I."/>
            <person name="Bonch-Osmolovskaya E.A."/>
            <person name="Ravin N.V."/>
            <person name="Skryabin K.G."/>
        </authorList>
    </citation>
    <scope>NUCLEOTIDE SEQUENCE [LARGE SCALE GENOMIC DNA]</scope>
    <source>
        <strain evidence="2 3">768-28</strain>
    </source>
</reference>
<dbReference type="PANTHER" id="PTHR42731:SF1">
    <property type="entry name" value="RADICAL SAM DOMAIN PROTEIN"/>
    <property type="match status" value="1"/>
</dbReference>
<evidence type="ECO:0000313" key="2">
    <source>
        <dbReference type="EMBL" id="ADY02278.1"/>
    </source>
</evidence>
<dbReference type="InterPro" id="IPR058240">
    <property type="entry name" value="rSAM_sf"/>
</dbReference>
<dbReference type="SUPFAM" id="SSF102114">
    <property type="entry name" value="Radical SAM enzymes"/>
    <property type="match status" value="1"/>
</dbReference>
<dbReference type="GO" id="GO:0003824">
    <property type="term" value="F:catalytic activity"/>
    <property type="evidence" value="ECO:0007669"/>
    <property type="project" value="InterPro"/>
</dbReference>
<evidence type="ECO:0000259" key="1">
    <source>
        <dbReference type="PROSITE" id="PS51918"/>
    </source>
</evidence>
<organism evidence="2 3">
    <name type="scientific">Vulcanisaeta moutnovskia (strain 768-28)</name>
    <dbReference type="NCBI Taxonomy" id="985053"/>
    <lineage>
        <taxon>Archaea</taxon>
        <taxon>Thermoproteota</taxon>
        <taxon>Thermoprotei</taxon>
        <taxon>Thermoproteales</taxon>
        <taxon>Thermoproteaceae</taxon>
        <taxon>Vulcanisaeta</taxon>
    </lineage>
</organism>
<keyword evidence="3" id="KW-1185">Reference proteome</keyword>
<dbReference type="KEGG" id="vmo:VMUT_2081"/>
<proteinExistence type="predicted"/>
<dbReference type="GO" id="GO:0051536">
    <property type="term" value="F:iron-sulfur cluster binding"/>
    <property type="evidence" value="ECO:0007669"/>
    <property type="project" value="InterPro"/>
</dbReference>
<dbReference type="InterPro" id="IPR006638">
    <property type="entry name" value="Elp3/MiaA/NifB-like_rSAM"/>
</dbReference>
<dbReference type="Gene3D" id="3.40.50.280">
    <property type="entry name" value="Cobalamin-binding domain"/>
    <property type="match status" value="1"/>
</dbReference>